<dbReference type="InterPro" id="IPR013783">
    <property type="entry name" value="Ig-like_fold"/>
</dbReference>
<dbReference type="InterPro" id="IPR006103">
    <property type="entry name" value="Glyco_hydro_2_cat"/>
</dbReference>
<dbReference type="InterPro" id="IPR006102">
    <property type="entry name" value="Ig-like_GH2"/>
</dbReference>
<comment type="catalytic activity">
    <reaction evidence="1">
        <text>Hydrolysis of terminal, non-reducing beta-D-mannose residues in beta-D-mannosides.</text>
        <dbReference type="EC" id="3.2.1.25"/>
    </reaction>
</comment>
<evidence type="ECO:0000259" key="8">
    <source>
        <dbReference type="Pfam" id="PF02836"/>
    </source>
</evidence>
<proteinExistence type="inferred from homology"/>
<evidence type="ECO:0000256" key="3">
    <source>
        <dbReference type="ARBA" id="ARBA00012754"/>
    </source>
</evidence>
<dbReference type="Pfam" id="PF22666">
    <property type="entry name" value="Glyco_hydro_2_N2"/>
    <property type="match status" value="1"/>
</dbReference>
<dbReference type="GO" id="GO:0006516">
    <property type="term" value="P:glycoprotein catabolic process"/>
    <property type="evidence" value="ECO:0007669"/>
    <property type="project" value="TreeGrafter"/>
</dbReference>
<evidence type="ECO:0000256" key="6">
    <source>
        <dbReference type="ARBA" id="ARBA00023295"/>
    </source>
</evidence>
<dbReference type="SUPFAM" id="SSF49785">
    <property type="entry name" value="Galactose-binding domain-like"/>
    <property type="match status" value="1"/>
</dbReference>
<dbReference type="InterPro" id="IPR036156">
    <property type="entry name" value="Beta-gal/glucu_dom_sf"/>
</dbReference>
<dbReference type="PANTHER" id="PTHR43730:SF1">
    <property type="entry name" value="BETA-MANNOSIDASE"/>
    <property type="match status" value="1"/>
</dbReference>
<dbReference type="EMBL" id="VUNJ01000020">
    <property type="protein sequence ID" value="MST93121.1"/>
    <property type="molecule type" value="Genomic_DNA"/>
</dbReference>
<keyword evidence="4" id="KW-0732">Signal</keyword>
<dbReference type="AlphaFoldDB" id="A0A6I2UCL0"/>
<feature type="domain" description="Beta-mannosidase-like galactose-binding" evidence="9">
    <location>
        <begin position="35"/>
        <end position="192"/>
    </location>
</feature>
<dbReference type="InterPro" id="IPR008979">
    <property type="entry name" value="Galactose-bd-like_sf"/>
</dbReference>
<evidence type="ECO:0000256" key="2">
    <source>
        <dbReference type="ARBA" id="ARBA00007401"/>
    </source>
</evidence>
<dbReference type="Gene3D" id="2.60.120.260">
    <property type="entry name" value="Galactose-binding domain-like"/>
    <property type="match status" value="1"/>
</dbReference>
<evidence type="ECO:0000259" key="9">
    <source>
        <dbReference type="Pfam" id="PF22666"/>
    </source>
</evidence>
<dbReference type="Gene3D" id="2.60.40.10">
    <property type="entry name" value="Immunoglobulins"/>
    <property type="match status" value="1"/>
</dbReference>
<dbReference type="InterPro" id="IPR017853">
    <property type="entry name" value="GH"/>
</dbReference>
<accession>A0A6I2UCL0</accession>
<dbReference type="InterPro" id="IPR054593">
    <property type="entry name" value="Beta-mannosidase-like_N2"/>
</dbReference>
<protein>
    <recommendedName>
        <fullName evidence="3">beta-mannosidase</fullName>
        <ecNumber evidence="3">3.2.1.25</ecNumber>
    </recommendedName>
</protein>
<dbReference type="Gene3D" id="3.20.20.80">
    <property type="entry name" value="Glycosidases"/>
    <property type="match status" value="1"/>
</dbReference>
<feature type="domain" description="Glycoside hydrolase family 2 catalytic" evidence="8">
    <location>
        <begin position="325"/>
        <end position="444"/>
    </location>
</feature>
<organism evidence="10 11">
    <name type="scientific">Ruthenibacterium lactatiformans</name>
    <dbReference type="NCBI Taxonomy" id="1550024"/>
    <lineage>
        <taxon>Bacteria</taxon>
        <taxon>Bacillati</taxon>
        <taxon>Bacillota</taxon>
        <taxon>Clostridia</taxon>
        <taxon>Eubacteriales</taxon>
        <taxon>Oscillospiraceae</taxon>
        <taxon>Ruthenibacterium</taxon>
    </lineage>
</organism>
<evidence type="ECO:0000256" key="5">
    <source>
        <dbReference type="ARBA" id="ARBA00022801"/>
    </source>
</evidence>
<gene>
    <name evidence="10" type="ORF">FYJ76_14485</name>
</gene>
<dbReference type="RefSeq" id="WP_154523706.1">
    <property type="nucleotide sequence ID" value="NZ_VUNJ01000020.1"/>
</dbReference>
<dbReference type="Pfam" id="PF00703">
    <property type="entry name" value="Glyco_hydro_2"/>
    <property type="match status" value="1"/>
</dbReference>
<dbReference type="InterPro" id="IPR023232">
    <property type="entry name" value="Glyco_hydro_2_AS"/>
</dbReference>
<evidence type="ECO:0000256" key="1">
    <source>
        <dbReference type="ARBA" id="ARBA00000829"/>
    </source>
</evidence>
<dbReference type="Proteomes" id="UP000431913">
    <property type="component" value="Unassembled WGS sequence"/>
</dbReference>
<dbReference type="InterPro" id="IPR050887">
    <property type="entry name" value="Beta-mannosidase_GH2"/>
</dbReference>
<dbReference type="PROSITE" id="PS00608">
    <property type="entry name" value="GLYCOSYL_HYDROL_F2_2"/>
    <property type="match status" value="1"/>
</dbReference>
<comment type="caution">
    <text evidence="10">The sequence shown here is derived from an EMBL/GenBank/DDBJ whole genome shotgun (WGS) entry which is preliminary data.</text>
</comment>
<evidence type="ECO:0000256" key="4">
    <source>
        <dbReference type="ARBA" id="ARBA00022729"/>
    </source>
</evidence>
<dbReference type="SUPFAM" id="SSF51445">
    <property type="entry name" value="(Trans)glycosidases"/>
    <property type="match status" value="1"/>
</dbReference>
<dbReference type="EC" id="3.2.1.25" evidence="3"/>
<keyword evidence="5" id="KW-0378">Hydrolase</keyword>
<dbReference type="PANTHER" id="PTHR43730">
    <property type="entry name" value="BETA-MANNOSIDASE"/>
    <property type="match status" value="1"/>
</dbReference>
<keyword evidence="6" id="KW-0326">Glycosidase</keyword>
<dbReference type="SUPFAM" id="SSF49303">
    <property type="entry name" value="beta-Galactosidase/glucuronidase domain"/>
    <property type="match status" value="1"/>
</dbReference>
<evidence type="ECO:0000259" key="7">
    <source>
        <dbReference type="Pfam" id="PF00703"/>
    </source>
</evidence>
<sequence>MEKLLLDGKWELHYAPEHAGKTTAQAVKEDPAYTHIEANVPGNAELDLYAAGKAPEPFWGTNLYAFRPYEFYEWWYMRAFVAPQALADRGAVLCLDGVDTFSTVYLNGTAVGETDDMMLEYRFDVTGALREGENEIAVHIRSTVNAARSMEYPMGVRGPGWEHTDEMICVRKPGHMFGWDIAPRFVSAGLWRSVSICPKRDTYFKEVYMTTLRADRERAQVLLKFRFAAEDPMLEGFAVRVRGTCAESSFCETVRVKFCSDERSFWVREPKLWWPRGYGPASLYRTQVELLHHGEVQDVWELNLGIRTFEVQTNFVPGDDGEFKVLANGVPILCKGANWVPLDAFHSRDAQRYEQALSLFRETNCNIVRCWGGNVYEDHAFYDICDESGILVWQGFSLACALYPQTDEFAKIIEREAAAAVVKLRNHPSILLWSGDNEVDAMYYNFGYDLPHVRNNRLSREVLPRVAASHDPFRFFLPSSPYIPLTVSGDLNVPEQHNWGPRDYFKGDFYRHSSAHFISEIGYHGCPAVSSLRQFIPEKDLWPIQNDAWDAHNTEYTLCIRDRGYDRNQLMVDQVRDMFGTECESLEQLAMLSQISQAEAKKFFIEQTRLKKWRRTGIIWWNMLDCWPQISDAVVDYYFHKKLAFYYIGRVQQPVCMVCAEPENWCHKIFLCNDSNEAHTVRYIVRDGETREALCMGEAVSPANENVCVGKVKTYSGVQRLIVMEWTLEDGRRGANHYVTGYPAFDARRYAVWLGIIEKLDTPFDSAGCFA</sequence>
<evidence type="ECO:0000313" key="10">
    <source>
        <dbReference type="EMBL" id="MST93121.1"/>
    </source>
</evidence>
<dbReference type="GO" id="GO:0005975">
    <property type="term" value="P:carbohydrate metabolic process"/>
    <property type="evidence" value="ECO:0007669"/>
    <property type="project" value="InterPro"/>
</dbReference>
<dbReference type="GO" id="GO:0004567">
    <property type="term" value="F:beta-mannosidase activity"/>
    <property type="evidence" value="ECO:0007669"/>
    <property type="project" value="UniProtKB-EC"/>
</dbReference>
<dbReference type="Pfam" id="PF02836">
    <property type="entry name" value="Glyco_hydro_2_C"/>
    <property type="match status" value="1"/>
</dbReference>
<feature type="domain" description="Glycoside hydrolase family 2 immunoglobulin-like beta-sandwich" evidence="7">
    <location>
        <begin position="204"/>
        <end position="307"/>
    </location>
</feature>
<reference evidence="10 11" key="1">
    <citation type="submission" date="2019-08" db="EMBL/GenBank/DDBJ databases">
        <title>In-depth cultivation of the pig gut microbiome towards novel bacterial diversity and tailored functional studies.</title>
        <authorList>
            <person name="Wylensek D."/>
            <person name="Hitch T.C.A."/>
            <person name="Clavel T."/>
        </authorList>
    </citation>
    <scope>NUCLEOTIDE SEQUENCE [LARGE SCALE GENOMIC DNA]</scope>
    <source>
        <strain evidence="10 11">WCA3-601-WT-6J</strain>
    </source>
</reference>
<comment type="similarity">
    <text evidence="2">Belongs to the glycosyl hydrolase 2 family.</text>
</comment>
<evidence type="ECO:0000313" key="11">
    <source>
        <dbReference type="Proteomes" id="UP000431913"/>
    </source>
</evidence>
<name>A0A6I2UCL0_9FIRM</name>